<dbReference type="InterPro" id="IPR013087">
    <property type="entry name" value="Znf_C2H2_type"/>
</dbReference>
<dbReference type="SMART" id="SM00355">
    <property type="entry name" value="ZnF_C2H2"/>
    <property type="match status" value="3"/>
</dbReference>
<dbReference type="InterPro" id="IPR036236">
    <property type="entry name" value="Znf_C2H2_sf"/>
</dbReference>
<feature type="domain" description="C2H2-type" evidence="8">
    <location>
        <begin position="266"/>
        <end position="291"/>
    </location>
</feature>
<dbReference type="PANTHER" id="PTHR14003">
    <property type="entry name" value="TRANSCRIPTIONAL REPRESSOR PROTEIN YY"/>
    <property type="match status" value="1"/>
</dbReference>
<dbReference type="GO" id="GO:0000981">
    <property type="term" value="F:DNA-binding transcription factor activity, RNA polymerase II-specific"/>
    <property type="evidence" value="ECO:0007669"/>
    <property type="project" value="TreeGrafter"/>
</dbReference>
<gene>
    <name evidence="9" type="ORF">DERF_005966</name>
</gene>
<dbReference type="Proteomes" id="UP000790347">
    <property type="component" value="Unassembled WGS sequence"/>
</dbReference>
<dbReference type="EMBL" id="ASGP02000002">
    <property type="protein sequence ID" value="KAH9522387.1"/>
    <property type="molecule type" value="Genomic_DNA"/>
</dbReference>
<dbReference type="Gene3D" id="3.30.160.60">
    <property type="entry name" value="Classic Zinc Finger"/>
    <property type="match status" value="3"/>
</dbReference>
<dbReference type="GO" id="GO:0005667">
    <property type="term" value="C:transcription regulator complex"/>
    <property type="evidence" value="ECO:0007669"/>
    <property type="project" value="TreeGrafter"/>
</dbReference>
<dbReference type="AlphaFoldDB" id="A0A922L982"/>
<dbReference type="PANTHER" id="PTHR14003:SF19">
    <property type="entry name" value="YY2 TRANSCRIPTION FACTOR"/>
    <property type="match status" value="1"/>
</dbReference>
<reference evidence="9" key="2">
    <citation type="journal article" date="2022" name="Res Sq">
        <title>Comparative Genomics Reveals Insights into the Divergent Evolution of Astigmatic Mites and Household Pest Adaptations.</title>
        <authorList>
            <person name="Xiong Q."/>
            <person name="Wan A.T.-Y."/>
            <person name="Liu X.-Y."/>
            <person name="Fung C.S.-H."/>
            <person name="Xiao X."/>
            <person name="Malainual N."/>
            <person name="Hou J."/>
            <person name="Wang L."/>
            <person name="Wang M."/>
            <person name="Yang K."/>
            <person name="Cui Y."/>
            <person name="Leung E."/>
            <person name="Nong W."/>
            <person name="Shin S.-K."/>
            <person name="Au S."/>
            <person name="Jeong K.Y."/>
            <person name="Chew F.T."/>
            <person name="Hui J."/>
            <person name="Leung T.F."/>
            <person name="Tungtrongchitr A."/>
            <person name="Zhong N."/>
            <person name="Liu Z."/>
            <person name="Tsui S."/>
        </authorList>
    </citation>
    <scope>NUCLEOTIDE SEQUENCE</scope>
    <source>
        <strain evidence="9">Derf</strain>
        <tissue evidence="9">Whole organism</tissue>
    </source>
</reference>
<evidence type="ECO:0000259" key="8">
    <source>
        <dbReference type="PROSITE" id="PS50157"/>
    </source>
</evidence>
<dbReference type="FunFam" id="3.30.160.60:FF:000072">
    <property type="entry name" value="zinc finger protein 143 isoform X1"/>
    <property type="match status" value="1"/>
</dbReference>
<evidence type="ECO:0000256" key="6">
    <source>
        <dbReference type="SAM" id="Coils"/>
    </source>
</evidence>
<keyword evidence="6" id="KW-0175">Coiled coil</keyword>
<feature type="compositionally biased region" description="Low complexity" evidence="7">
    <location>
        <begin position="51"/>
        <end position="69"/>
    </location>
</feature>
<protein>
    <recommendedName>
        <fullName evidence="8">C2H2-type domain-containing protein</fullName>
    </recommendedName>
</protein>
<reference evidence="9" key="1">
    <citation type="submission" date="2013-05" db="EMBL/GenBank/DDBJ databases">
        <authorList>
            <person name="Yim A.K.Y."/>
            <person name="Chan T.F."/>
            <person name="Ji K.M."/>
            <person name="Liu X.Y."/>
            <person name="Zhou J.W."/>
            <person name="Li R.Q."/>
            <person name="Yang K.Y."/>
            <person name="Li J."/>
            <person name="Li M."/>
            <person name="Law P.T.W."/>
            <person name="Wu Y.L."/>
            <person name="Cai Z.L."/>
            <person name="Qin H."/>
            <person name="Bao Y."/>
            <person name="Leung R.K.K."/>
            <person name="Ng P.K.S."/>
            <person name="Zou J."/>
            <person name="Zhong X.J."/>
            <person name="Ran P.X."/>
            <person name="Zhong N.S."/>
            <person name="Liu Z.G."/>
            <person name="Tsui S.K.W."/>
        </authorList>
    </citation>
    <scope>NUCLEOTIDE SEQUENCE</scope>
    <source>
        <strain evidence="9">Derf</strain>
        <tissue evidence="9">Whole organism</tissue>
    </source>
</reference>
<keyword evidence="10" id="KW-1185">Reference proteome</keyword>
<evidence type="ECO:0000256" key="5">
    <source>
        <dbReference type="PROSITE-ProRule" id="PRU00042"/>
    </source>
</evidence>
<feature type="domain" description="C2H2-type" evidence="8">
    <location>
        <begin position="207"/>
        <end position="236"/>
    </location>
</feature>
<dbReference type="GO" id="GO:0008270">
    <property type="term" value="F:zinc ion binding"/>
    <property type="evidence" value="ECO:0007669"/>
    <property type="project" value="UniProtKB-KW"/>
</dbReference>
<sequence length="296" mass="33520">MQSIIGHQQHYNPSSSGYHLVTNTLPMSYVISNCATISSQPSSDIMLMSSGSSSTTFNNTNNTNNSNNNQQKMDMNQSLDLQSMRIELEQTKNKLHSKTYECNKLRQQLKQYSTELEQYKQILSSFTQNHGTSANNNNLNPNELLSAAHYKRQTLQVNLSTISSHTNGDGITKTKNTKSKGHAGSKKKNNSSSGNNCQCCCDVDKPYICDWVNCGKRFRQKPHLEAHRNIHTGRRFICDWPNCGKSFVRKYNLAEHQKLHSSVNPNMCTYPDCGKVFSSKYSLMRHQNAQHNLNLS</sequence>
<feature type="region of interest" description="Disordered" evidence="7">
    <location>
        <begin position="51"/>
        <end position="70"/>
    </location>
</feature>
<evidence type="ECO:0000256" key="2">
    <source>
        <dbReference type="ARBA" id="ARBA00022737"/>
    </source>
</evidence>
<accession>A0A922L982</accession>
<keyword evidence="2" id="KW-0677">Repeat</keyword>
<dbReference type="PROSITE" id="PS00028">
    <property type="entry name" value="ZINC_FINGER_C2H2_1"/>
    <property type="match status" value="3"/>
</dbReference>
<evidence type="ECO:0000313" key="9">
    <source>
        <dbReference type="EMBL" id="KAH9522387.1"/>
    </source>
</evidence>
<evidence type="ECO:0000313" key="10">
    <source>
        <dbReference type="Proteomes" id="UP000790347"/>
    </source>
</evidence>
<dbReference type="GO" id="GO:0031519">
    <property type="term" value="C:PcG protein complex"/>
    <property type="evidence" value="ECO:0007669"/>
    <property type="project" value="TreeGrafter"/>
</dbReference>
<name>A0A922L982_DERFA</name>
<comment type="caution">
    <text evidence="9">The sequence shown here is derived from an EMBL/GenBank/DDBJ whole genome shotgun (WGS) entry which is preliminary data.</text>
</comment>
<keyword evidence="3 5" id="KW-0863">Zinc-finger</keyword>
<evidence type="ECO:0000256" key="1">
    <source>
        <dbReference type="ARBA" id="ARBA00022723"/>
    </source>
</evidence>
<evidence type="ECO:0000256" key="3">
    <source>
        <dbReference type="ARBA" id="ARBA00022771"/>
    </source>
</evidence>
<proteinExistence type="predicted"/>
<dbReference type="SUPFAM" id="SSF57667">
    <property type="entry name" value="beta-beta-alpha zinc fingers"/>
    <property type="match status" value="2"/>
</dbReference>
<keyword evidence="4" id="KW-0862">Zinc</keyword>
<dbReference type="GO" id="GO:0000978">
    <property type="term" value="F:RNA polymerase II cis-regulatory region sequence-specific DNA binding"/>
    <property type="evidence" value="ECO:0007669"/>
    <property type="project" value="TreeGrafter"/>
</dbReference>
<feature type="coiled-coil region" evidence="6">
    <location>
        <begin position="88"/>
        <end position="129"/>
    </location>
</feature>
<keyword evidence="1" id="KW-0479">Metal-binding</keyword>
<evidence type="ECO:0000256" key="7">
    <source>
        <dbReference type="SAM" id="MobiDB-lite"/>
    </source>
</evidence>
<evidence type="ECO:0000256" key="4">
    <source>
        <dbReference type="ARBA" id="ARBA00022833"/>
    </source>
</evidence>
<feature type="compositionally biased region" description="Basic residues" evidence="7">
    <location>
        <begin position="175"/>
        <end position="189"/>
    </location>
</feature>
<dbReference type="Pfam" id="PF00096">
    <property type="entry name" value="zf-C2H2"/>
    <property type="match status" value="3"/>
</dbReference>
<feature type="domain" description="C2H2-type" evidence="8">
    <location>
        <begin position="236"/>
        <end position="265"/>
    </location>
</feature>
<feature type="region of interest" description="Disordered" evidence="7">
    <location>
        <begin position="161"/>
        <end position="195"/>
    </location>
</feature>
<dbReference type="PROSITE" id="PS50157">
    <property type="entry name" value="ZINC_FINGER_C2H2_2"/>
    <property type="match status" value="3"/>
</dbReference>
<dbReference type="GO" id="GO:0000785">
    <property type="term" value="C:chromatin"/>
    <property type="evidence" value="ECO:0007669"/>
    <property type="project" value="TreeGrafter"/>
</dbReference>
<organism evidence="9 10">
    <name type="scientific">Dermatophagoides farinae</name>
    <name type="common">American house dust mite</name>
    <dbReference type="NCBI Taxonomy" id="6954"/>
    <lineage>
        <taxon>Eukaryota</taxon>
        <taxon>Metazoa</taxon>
        <taxon>Ecdysozoa</taxon>
        <taxon>Arthropoda</taxon>
        <taxon>Chelicerata</taxon>
        <taxon>Arachnida</taxon>
        <taxon>Acari</taxon>
        <taxon>Acariformes</taxon>
        <taxon>Sarcoptiformes</taxon>
        <taxon>Astigmata</taxon>
        <taxon>Psoroptidia</taxon>
        <taxon>Analgoidea</taxon>
        <taxon>Pyroglyphidae</taxon>
        <taxon>Dermatophagoidinae</taxon>
        <taxon>Dermatophagoides</taxon>
    </lineage>
</organism>